<name>A0ABR6JF56_9XANT</name>
<organism evidence="3 4">
    <name type="scientific">Xanthomonas cannabis</name>
    <dbReference type="NCBI Taxonomy" id="1885674"/>
    <lineage>
        <taxon>Bacteria</taxon>
        <taxon>Pseudomonadati</taxon>
        <taxon>Pseudomonadota</taxon>
        <taxon>Gammaproteobacteria</taxon>
        <taxon>Lysobacterales</taxon>
        <taxon>Lysobacteraceae</taxon>
        <taxon>Xanthomonas</taxon>
    </lineage>
</organism>
<proteinExistence type="predicted"/>
<feature type="signal peptide" evidence="2">
    <location>
        <begin position="1"/>
        <end position="21"/>
    </location>
</feature>
<gene>
    <name evidence="3" type="ORF">FHR60_000053</name>
</gene>
<reference evidence="3 4" key="1">
    <citation type="submission" date="2020-08" db="EMBL/GenBank/DDBJ databases">
        <title>Studying the diversity of plant-associated saprophytic bacteria and their role in host health and plant-pathogen interactions.</title>
        <authorList>
            <person name="Potnis N."/>
        </authorList>
    </citation>
    <scope>NUCLEOTIDE SEQUENCE [LARGE SCALE GENOMIC DNA]</scope>
    <source>
        <strain evidence="3 4">F16</strain>
    </source>
</reference>
<evidence type="ECO:0008006" key="5">
    <source>
        <dbReference type="Google" id="ProtNLM"/>
    </source>
</evidence>
<dbReference type="Proteomes" id="UP000554726">
    <property type="component" value="Unassembled WGS sequence"/>
</dbReference>
<keyword evidence="2" id="KW-0732">Signal</keyword>
<sequence length="303" mass="32856">MLVRKIPLILALATIAACKPAAPDATAPKTATADTAHATTPKSADKDASPMQDATQGSTQQVQPPRPDSVLYFISNVDGDGATSYEVANGSWINYWYGFQFELGGTRYYTGFAWETPERYGAERENHYAAPGTKVTLAHATFVASEPGSKSPWKLLGVEPYIGEFGGSEKGNEIDTERRPQTWITSSGDMLLALPTWYLVSGVRMRTIEILLFNPHELTKTDENVWRYLATLEAGSNNDASCGPDSPGSIPCIDITGTLAIVPQDGSDMPLLRVSIPGAADQGDTVTEYLYDTSQKTYRSTSR</sequence>
<evidence type="ECO:0000313" key="3">
    <source>
        <dbReference type="EMBL" id="MBB4591430.1"/>
    </source>
</evidence>
<dbReference type="EMBL" id="JACHNS010000001">
    <property type="protein sequence ID" value="MBB4591430.1"/>
    <property type="molecule type" value="Genomic_DNA"/>
</dbReference>
<evidence type="ECO:0000256" key="1">
    <source>
        <dbReference type="SAM" id="MobiDB-lite"/>
    </source>
</evidence>
<feature type="compositionally biased region" description="Polar residues" evidence="1">
    <location>
        <begin position="52"/>
        <end position="63"/>
    </location>
</feature>
<evidence type="ECO:0000256" key="2">
    <source>
        <dbReference type="SAM" id="SignalP"/>
    </source>
</evidence>
<evidence type="ECO:0000313" key="4">
    <source>
        <dbReference type="Proteomes" id="UP000554726"/>
    </source>
</evidence>
<feature type="compositionally biased region" description="Low complexity" evidence="1">
    <location>
        <begin position="24"/>
        <end position="41"/>
    </location>
</feature>
<comment type="caution">
    <text evidence="3">The sequence shown here is derived from an EMBL/GenBank/DDBJ whole genome shotgun (WGS) entry which is preliminary data.</text>
</comment>
<accession>A0ABR6JF56</accession>
<feature type="region of interest" description="Disordered" evidence="1">
    <location>
        <begin position="24"/>
        <end position="66"/>
    </location>
</feature>
<dbReference type="PROSITE" id="PS51257">
    <property type="entry name" value="PROKAR_LIPOPROTEIN"/>
    <property type="match status" value="1"/>
</dbReference>
<keyword evidence="4" id="KW-1185">Reference proteome</keyword>
<protein>
    <recommendedName>
        <fullName evidence="5">Lipoprotein</fullName>
    </recommendedName>
</protein>
<feature type="chain" id="PRO_5045202810" description="Lipoprotein" evidence="2">
    <location>
        <begin position="22"/>
        <end position="303"/>
    </location>
</feature>